<evidence type="ECO:0000256" key="1">
    <source>
        <dbReference type="SAM" id="MobiDB-lite"/>
    </source>
</evidence>
<protein>
    <submittedName>
        <fullName evidence="2">Uncharacterized protein</fullName>
    </submittedName>
</protein>
<gene>
    <name evidence="2" type="ORF">CMV_020168</name>
</gene>
<proteinExistence type="predicted"/>
<organism evidence="2 3">
    <name type="scientific">Castanea mollissima</name>
    <name type="common">Chinese chestnut</name>
    <dbReference type="NCBI Taxonomy" id="60419"/>
    <lineage>
        <taxon>Eukaryota</taxon>
        <taxon>Viridiplantae</taxon>
        <taxon>Streptophyta</taxon>
        <taxon>Embryophyta</taxon>
        <taxon>Tracheophyta</taxon>
        <taxon>Spermatophyta</taxon>
        <taxon>Magnoliopsida</taxon>
        <taxon>eudicotyledons</taxon>
        <taxon>Gunneridae</taxon>
        <taxon>Pentapetalae</taxon>
        <taxon>rosids</taxon>
        <taxon>fabids</taxon>
        <taxon>Fagales</taxon>
        <taxon>Fagaceae</taxon>
        <taxon>Castanea</taxon>
    </lineage>
</organism>
<keyword evidence="3" id="KW-1185">Reference proteome</keyword>
<dbReference type="Proteomes" id="UP000737018">
    <property type="component" value="Unassembled WGS sequence"/>
</dbReference>
<dbReference type="AlphaFoldDB" id="A0A8J4QID0"/>
<reference evidence="2" key="1">
    <citation type="submission" date="2020-03" db="EMBL/GenBank/DDBJ databases">
        <title>Castanea mollissima Vanexum genome sequencing.</title>
        <authorList>
            <person name="Staton M."/>
        </authorList>
    </citation>
    <scope>NUCLEOTIDE SEQUENCE</scope>
    <source>
        <tissue evidence="2">Leaf</tissue>
    </source>
</reference>
<evidence type="ECO:0000313" key="3">
    <source>
        <dbReference type="Proteomes" id="UP000737018"/>
    </source>
</evidence>
<dbReference type="OrthoDB" id="2127281at2759"/>
<accession>A0A8J4QID0</accession>
<sequence>MPKYNVRSWTTNSARAEKKTPHVAADAPPKQTLGGCVFAACLRSSGRQFRLRKSRGPFCSFSLFKAVFFLFCCSYRC</sequence>
<name>A0A8J4QID0_9ROSI</name>
<evidence type="ECO:0000313" key="2">
    <source>
        <dbReference type="EMBL" id="KAF3954495.1"/>
    </source>
</evidence>
<comment type="caution">
    <text evidence="2">The sequence shown here is derived from an EMBL/GenBank/DDBJ whole genome shotgun (WGS) entry which is preliminary data.</text>
</comment>
<dbReference type="EMBL" id="JRKL02003684">
    <property type="protein sequence ID" value="KAF3954495.1"/>
    <property type="molecule type" value="Genomic_DNA"/>
</dbReference>
<feature type="region of interest" description="Disordered" evidence="1">
    <location>
        <begin position="1"/>
        <end position="26"/>
    </location>
</feature>